<name>A0A814WR33_9BILA</name>
<dbReference type="OrthoDB" id="2386367at2759"/>
<proteinExistence type="predicted"/>
<dbReference type="SUPFAM" id="SSF52540">
    <property type="entry name" value="P-loop containing nucleoside triphosphate hydrolases"/>
    <property type="match status" value="2"/>
</dbReference>
<sequence>MESNRILAACEEENAPIGQHEDISKRIACLNANGRPFELFELENRLRNGLKSCKIKDTTHLSERMKRTEMRIQEYVDETRDEEADKEREYLNELKRLQILRKDIVLQSIEYLSKNIDRLEINELETRLRYGFDKCKIQDIIQIGERIKRTEKRIEMYQNEDRRDAAEQEMKYLHDLQLVQIIISEIFRQKSIGLVSNNEEKSERIELNNLLHQLTEIPECAEKTVMELLEYFYRRLLNDNRNETISNSIHSKLTKVQSQLQDEDLLSEQIEMKLQEINRTIDNQDCSVILYNLNKILKLIRPLNLQQIQRYIERSEQTADLIHDKDIILLIGITGSGKSTTVQFLTGTKMKETRVEICPGKFLKHIITDGPIFNPGLIDVKSNPLSKSETRFIIPVTISLKDIFGSYETNEIILCDAPGFGDTESPEIDIANCVGVTRALKSCKSVSILALSSYQSLGDRGEGIQQLIHILINMIQGVENRLNSILYAFTKYPLEIDIHAILSDIKTSRIDSDPLLRSNTALITILNDMIEKTQIDPIKIDPIHGDIKNIIEKLKNLRGIHYPDEVFQFSINHQTQIIITNQINRYKSSIIYALKHKNVSLLFYYSNQFKIFSDITGQQSTEDQYKDSLRLINENIQEYSHKIIEELNDRLKNHHQLKNEDIQEYEEAHKYTKEIQQYFQLDDVFIKNLRIPLENLGSTVDLFHPSIGIYLENLHLIQNYFQEFQSFYIKYCDDLYETFEYNFGQSTEEMILNKEFQQLNEILDKIFQLIPILNDHLNKKIEKKYFEIIQIILKHFEKISIGSKSILLKRNLTENDIKSIENEFVLLKLAKETKLFEKHIKSLNEIYEELIENLIKYVDEIILRIEEFLNKNSYYYFDSIEQLIYQFALIRTLPDMELKTYRNFYRIINSIHSSIRKLQYDIQDIIDQLDFQSNTINIRPLLHLLSQLKKAEWIDRISPGFLEKIRRNIENELIEQMKNFESKLKKLNLDLEYPENILSANEILLKIHLFDGFERYLPDLRMCQVRINKTFYEAIQKILKPISKRYNLSEKSLDYLKNELNELKQIEINYDNLYPPIYFLKQAGYSNVNEFNEEMTNLKIQFGKKIEEIQLEKNQLDFQIKELQLIIQQYEQSILSKFSKKHFGRGLNKLTIEFEKNGFSKEKDYSNINIVKDKLATYQNTLNEINQISHINQTNFDQYSIHFQTIKDEYFQLIDKHKSTFLKTSQFLNEHGFENYEVLQKKIQEKTNDLSYYIEQKQQFYFHDELDGLLMNQILTYVNHCENLDNNDIKQLANETDESLKKYLLEYGNFIEKEIERCFNSIINFDTIHSNNLKKYSHELISMEENSLVFKYLHGRKKLDICKRKFLHYYDLILIEIEQDKINENYEDVQKKLDIIQSLICLDEFFIKLSENNKFENLFKKSQSDFLKIPEQTYKIILDAISKQDFILISFKLSSMEIFAKSKFIFHIKTSLENILESIIKDTKNYANSLNENIRYEQNKENLRKYIENHNRIQTILQQTKILNFIDKNIRILLENLFGEIEKILMKKFFNILQSIENFFNQNNFLFIEKTMEYLIDLLKELNDYYKFESIQDDIIQLKTRISQLPNEILQKYDFTDLNKYVNESPKDVCEQLKLVSSNGYSKYTQIYRQIIEKLRKNFSSEINYGKNITSFNRSMKLTIIRDASYYLPDELQNIFRNDIEEISQILRKEVYMPDYFY</sequence>
<accession>A0A814WR33</accession>
<evidence type="ECO:0000256" key="1">
    <source>
        <dbReference type="SAM" id="Coils"/>
    </source>
</evidence>
<evidence type="ECO:0000313" key="4">
    <source>
        <dbReference type="Proteomes" id="UP000663891"/>
    </source>
</evidence>
<dbReference type="EMBL" id="CAJOAY010000524">
    <property type="protein sequence ID" value="CAF3684371.1"/>
    <property type="molecule type" value="Genomic_DNA"/>
</dbReference>
<gene>
    <name evidence="3" type="ORF">OKA104_LOCUS11352</name>
    <name evidence="2" type="ORF">VCS650_LOCUS25826</name>
</gene>
<dbReference type="Gene3D" id="3.40.50.300">
    <property type="entry name" value="P-loop containing nucleotide triphosphate hydrolases"/>
    <property type="match status" value="1"/>
</dbReference>
<dbReference type="EMBL" id="CAJNON010000337">
    <property type="protein sequence ID" value="CAF1204469.1"/>
    <property type="molecule type" value="Genomic_DNA"/>
</dbReference>
<dbReference type="Proteomes" id="UP000663891">
    <property type="component" value="Unassembled WGS sequence"/>
</dbReference>
<keyword evidence="1" id="KW-0175">Coiled coil</keyword>
<dbReference type="Proteomes" id="UP000663881">
    <property type="component" value="Unassembled WGS sequence"/>
</dbReference>
<evidence type="ECO:0000313" key="2">
    <source>
        <dbReference type="EMBL" id="CAF1204469.1"/>
    </source>
</evidence>
<reference evidence="2" key="1">
    <citation type="submission" date="2021-02" db="EMBL/GenBank/DDBJ databases">
        <authorList>
            <person name="Nowell W R."/>
        </authorList>
    </citation>
    <scope>NUCLEOTIDE SEQUENCE</scope>
</reference>
<dbReference type="InterPro" id="IPR027417">
    <property type="entry name" value="P-loop_NTPase"/>
</dbReference>
<evidence type="ECO:0000313" key="3">
    <source>
        <dbReference type="EMBL" id="CAF3684371.1"/>
    </source>
</evidence>
<feature type="coiled-coil region" evidence="1">
    <location>
        <begin position="1106"/>
        <end position="1133"/>
    </location>
</feature>
<organism evidence="2 4">
    <name type="scientific">Adineta steineri</name>
    <dbReference type="NCBI Taxonomy" id="433720"/>
    <lineage>
        <taxon>Eukaryota</taxon>
        <taxon>Metazoa</taxon>
        <taxon>Spiralia</taxon>
        <taxon>Gnathifera</taxon>
        <taxon>Rotifera</taxon>
        <taxon>Eurotatoria</taxon>
        <taxon>Bdelloidea</taxon>
        <taxon>Adinetida</taxon>
        <taxon>Adinetidae</taxon>
        <taxon>Adineta</taxon>
    </lineage>
</organism>
<protein>
    <submittedName>
        <fullName evidence="2">Uncharacterized protein</fullName>
    </submittedName>
</protein>
<comment type="caution">
    <text evidence="2">The sequence shown here is derived from an EMBL/GenBank/DDBJ whole genome shotgun (WGS) entry which is preliminary data.</text>
</comment>